<dbReference type="InterPro" id="IPR001343">
    <property type="entry name" value="Hemolysn_Ca-bd"/>
</dbReference>
<keyword evidence="2" id="KW-0964">Secreted</keyword>
<dbReference type="PRINTS" id="PR00313">
    <property type="entry name" value="CABNDNGRPT"/>
</dbReference>
<dbReference type="PANTHER" id="PTHR38340:SF1">
    <property type="entry name" value="S-LAYER PROTEIN"/>
    <property type="match status" value="1"/>
</dbReference>
<evidence type="ECO:0000313" key="4">
    <source>
        <dbReference type="Proteomes" id="UP000309667"/>
    </source>
</evidence>
<dbReference type="SUPFAM" id="SSF51120">
    <property type="entry name" value="beta-Roll"/>
    <property type="match status" value="4"/>
</dbReference>
<organism evidence="3 4">
    <name type="scientific">Rhizobium rhizophilum</name>
    <dbReference type="NCBI Taxonomy" id="1850373"/>
    <lineage>
        <taxon>Bacteria</taxon>
        <taxon>Pseudomonadati</taxon>
        <taxon>Pseudomonadota</taxon>
        <taxon>Alphaproteobacteria</taxon>
        <taxon>Hyphomicrobiales</taxon>
        <taxon>Rhizobiaceae</taxon>
        <taxon>Rhizobium/Agrobacterium group</taxon>
        <taxon>Rhizobium</taxon>
    </lineage>
</organism>
<dbReference type="InterPro" id="IPR018511">
    <property type="entry name" value="Hemolysin-typ_Ca-bd_CS"/>
</dbReference>
<dbReference type="Gene3D" id="2.150.10.10">
    <property type="entry name" value="Serralysin-like metalloprotease, C-terminal"/>
    <property type="match status" value="4"/>
</dbReference>
<accession>A0ABY2QRV0</accession>
<comment type="subcellular location">
    <subcellularLocation>
        <location evidence="1">Secreted</location>
    </subcellularLocation>
</comment>
<evidence type="ECO:0000256" key="1">
    <source>
        <dbReference type="ARBA" id="ARBA00004613"/>
    </source>
</evidence>
<comment type="caution">
    <text evidence="3">The sequence shown here is derived from an EMBL/GenBank/DDBJ whole genome shotgun (WGS) entry which is preliminary data.</text>
</comment>
<reference evidence="3 4" key="1">
    <citation type="submission" date="2019-04" db="EMBL/GenBank/DDBJ databases">
        <title>Genome sequence of strain 7209-2.</title>
        <authorList>
            <person name="Gao J."/>
            <person name="Sun J."/>
        </authorList>
    </citation>
    <scope>NUCLEOTIDE SEQUENCE [LARGE SCALE GENOMIC DNA]</scope>
    <source>
        <strain evidence="3 4">7209-2</strain>
    </source>
</reference>
<gene>
    <name evidence="3" type="ORF">E9677_18470</name>
</gene>
<dbReference type="InterPro" id="IPR050557">
    <property type="entry name" value="RTX_toxin/Mannuronan_C5-epim"/>
</dbReference>
<proteinExistence type="predicted"/>
<dbReference type="EMBL" id="STGT01000004">
    <property type="protein sequence ID" value="THV12708.1"/>
    <property type="molecule type" value="Genomic_DNA"/>
</dbReference>
<protein>
    <submittedName>
        <fullName evidence="3">Calcium-binding protein</fullName>
    </submittedName>
</protein>
<evidence type="ECO:0000256" key="2">
    <source>
        <dbReference type="ARBA" id="ARBA00022525"/>
    </source>
</evidence>
<dbReference type="PROSITE" id="PS00330">
    <property type="entry name" value="HEMOLYSIN_CALCIUM"/>
    <property type="match status" value="9"/>
</dbReference>
<dbReference type="RefSeq" id="WP_136559497.1">
    <property type="nucleotide sequence ID" value="NZ_STGT01000004.1"/>
</dbReference>
<name>A0ABY2QRV0_9HYPH</name>
<evidence type="ECO:0000313" key="3">
    <source>
        <dbReference type="EMBL" id="THV12708.1"/>
    </source>
</evidence>
<dbReference type="Pfam" id="PF00353">
    <property type="entry name" value="HemolysinCabind"/>
    <property type="match status" value="8"/>
</dbReference>
<dbReference type="InterPro" id="IPR011049">
    <property type="entry name" value="Serralysin-like_metalloprot_C"/>
</dbReference>
<keyword evidence="4" id="KW-1185">Reference proteome</keyword>
<sequence length="807" mass="85024">MGKVFLAANFVTASESYLTPSQLEDSGHLQIIYLNDAGVFEEIEVQAPGWRELYGIGDVSGGNWQYTSRANHGEAPDDADYVGLDGVPTDEARYARVEISPGEGQTAEQLWAVLNSIFQSMSSIGSNVDYDYIPAQNSNSFVTSALYAAGINVGDYIFQVMPEDVQRFPGVATNVLMSVIESGTLSEDGLSVNFAGTDGNDFLRGGNNDDLIAGGAGTDRIVGGMGDDTIYASFLIAPYDEAGDYITSGQGKDEIFLGKNTVSGSGEVLMTWNDDVEDLVFNEGSRGSYDIIRDFEQLEDTVTVSTYVNGDFQQDYVFDSYTLTSDGYQYGDREVFVADFGTFSLSAIEDEYFDEFVGDVIKVLVFFYNFSSLFLEPIFGLQISGPIVELVGASSGVRAAEGTPDGDIITGSIGDDVLYGRGGDDTIVGDAGNDKLFGGAGADSLSGGDGDDEIYADEQDIWFSGGAGIDTLFFAGTSALAYSLAQGDFENVRSGSGDDTIWGTEADNIIDGGSGDDTLFGYGGNDVIIGGAGADSLMGGEGDDEIHADADDVWFSGGAGTDTLFYHGEDNRDLSLEQGEFENIRAGTGSNIVWGTDQDNVMLGEGGDDTLFGYGGNDLIIGGEGADSLMGGDGNDEIHADAEDTWFSGGDGIDTLVYTGSNNFQYALAQGSFENVRAGAGDNTIWGTSAANVIDGEAGADTLFGDEGDDTLIGGAGADELSGGLGDDVFVFRANFGQDTVVDFQAGASSEDVIEFQNALFSNFAEVLAASNQVGSDTLITYDVDNVITLSNVALTSLHQDDFRFVA</sequence>
<dbReference type="Proteomes" id="UP000309667">
    <property type="component" value="Unassembled WGS sequence"/>
</dbReference>
<dbReference type="PANTHER" id="PTHR38340">
    <property type="entry name" value="S-LAYER PROTEIN"/>
    <property type="match status" value="1"/>
</dbReference>